<keyword evidence="5" id="KW-0234">DNA repair</keyword>
<name>A0A8T0R9U6_PANVG</name>
<dbReference type="GO" id="GO:0043139">
    <property type="term" value="F:5'-3' DNA helicase activity"/>
    <property type="evidence" value="ECO:0007669"/>
    <property type="project" value="UniProtKB-EC"/>
</dbReference>
<feature type="domain" description="Helitron helicase-like" evidence="8">
    <location>
        <begin position="332"/>
        <end position="385"/>
    </location>
</feature>
<protein>
    <recommendedName>
        <fullName evidence="5">ATP-dependent DNA helicase</fullName>
        <ecNumber evidence="5">5.6.2.3</ecNumber>
    </recommendedName>
</protein>
<dbReference type="GO" id="GO:0006310">
    <property type="term" value="P:DNA recombination"/>
    <property type="evidence" value="ECO:0007669"/>
    <property type="project" value="UniProtKB-KW"/>
</dbReference>
<dbReference type="Pfam" id="PF14214">
    <property type="entry name" value="Helitron_like_N"/>
    <property type="match status" value="1"/>
</dbReference>
<evidence type="ECO:0000256" key="3">
    <source>
        <dbReference type="ARBA" id="ARBA00022806"/>
    </source>
</evidence>
<organism evidence="9 10">
    <name type="scientific">Panicum virgatum</name>
    <name type="common">Blackwell switchgrass</name>
    <dbReference type="NCBI Taxonomy" id="38727"/>
    <lineage>
        <taxon>Eukaryota</taxon>
        <taxon>Viridiplantae</taxon>
        <taxon>Streptophyta</taxon>
        <taxon>Embryophyta</taxon>
        <taxon>Tracheophyta</taxon>
        <taxon>Spermatophyta</taxon>
        <taxon>Magnoliopsida</taxon>
        <taxon>Liliopsida</taxon>
        <taxon>Poales</taxon>
        <taxon>Poaceae</taxon>
        <taxon>PACMAD clade</taxon>
        <taxon>Panicoideae</taxon>
        <taxon>Panicodae</taxon>
        <taxon>Paniceae</taxon>
        <taxon>Panicinae</taxon>
        <taxon>Panicum</taxon>
        <taxon>Panicum sect. Hiantes</taxon>
    </lineage>
</organism>
<dbReference type="GO" id="GO:0006281">
    <property type="term" value="P:DNA repair"/>
    <property type="evidence" value="ECO:0007669"/>
    <property type="project" value="UniProtKB-KW"/>
</dbReference>
<dbReference type="InterPro" id="IPR003840">
    <property type="entry name" value="DNA_helicase_dom"/>
</dbReference>
<keyword evidence="10" id="KW-1185">Reference proteome</keyword>
<dbReference type="SUPFAM" id="SSF52540">
    <property type="entry name" value="P-loop containing nucleoside triphosphate hydrolases"/>
    <property type="match status" value="2"/>
</dbReference>
<reference evidence="9" key="1">
    <citation type="submission" date="2020-05" db="EMBL/GenBank/DDBJ databases">
        <title>WGS assembly of Panicum virgatum.</title>
        <authorList>
            <person name="Lovell J.T."/>
            <person name="Jenkins J."/>
            <person name="Shu S."/>
            <person name="Juenger T.E."/>
            <person name="Schmutz J."/>
        </authorList>
    </citation>
    <scope>NUCLEOTIDE SEQUENCE</scope>
    <source>
        <strain evidence="9">AP13</strain>
    </source>
</reference>
<dbReference type="GO" id="GO:0016787">
    <property type="term" value="F:hydrolase activity"/>
    <property type="evidence" value="ECO:0007669"/>
    <property type="project" value="UniProtKB-KW"/>
</dbReference>
<proteinExistence type="inferred from homology"/>
<dbReference type="EC" id="5.6.2.3" evidence="5"/>
<comment type="catalytic activity">
    <reaction evidence="5">
        <text>ATP + H2O = ADP + phosphate + H(+)</text>
        <dbReference type="Rhea" id="RHEA:13065"/>
        <dbReference type="ChEBI" id="CHEBI:15377"/>
        <dbReference type="ChEBI" id="CHEBI:15378"/>
        <dbReference type="ChEBI" id="CHEBI:30616"/>
        <dbReference type="ChEBI" id="CHEBI:43474"/>
        <dbReference type="ChEBI" id="CHEBI:456216"/>
        <dbReference type="EC" id="5.6.2.3"/>
    </reaction>
</comment>
<comment type="cofactor">
    <cofactor evidence="5">
        <name>Mg(2+)</name>
        <dbReference type="ChEBI" id="CHEBI:18420"/>
    </cofactor>
</comment>
<dbReference type="AlphaFoldDB" id="A0A8T0R9U6"/>
<evidence type="ECO:0000259" key="8">
    <source>
        <dbReference type="Pfam" id="PF14214"/>
    </source>
</evidence>
<feature type="domain" description="DNA helicase Pif1-like DEAD-box helicase" evidence="7">
    <location>
        <begin position="740"/>
        <end position="960"/>
    </location>
</feature>
<dbReference type="Gene3D" id="3.40.50.300">
    <property type="entry name" value="P-loop containing nucleotide triphosphate hydrolases"/>
    <property type="match status" value="1"/>
</dbReference>
<evidence type="ECO:0000313" key="9">
    <source>
        <dbReference type="EMBL" id="KAG2582026.1"/>
    </source>
</evidence>
<dbReference type="PANTHER" id="PTHR10492">
    <property type="match status" value="1"/>
</dbReference>
<dbReference type="InterPro" id="IPR010285">
    <property type="entry name" value="DNA_helicase_pif1-like_DEAD"/>
</dbReference>
<feature type="domain" description="DNA replication helicase" evidence="6">
    <location>
        <begin position="1067"/>
        <end position="1119"/>
    </location>
</feature>
<keyword evidence="2 5" id="KW-0378">Hydrolase</keyword>
<keyword evidence="1 5" id="KW-0547">Nucleotide-binding</keyword>
<dbReference type="Proteomes" id="UP000823388">
    <property type="component" value="Chromosome 6K"/>
</dbReference>
<dbReference type="Pfam" id="PF05970">
    <property type="entry name" value="PIF1"/>
    <property type="match status" value="1"/>
</dbReference>
<accession>A0A8T0R9U6</accession>
<dbReference type="GO" id="GO:0000723">
    <property type="term" value="P:telomere maintenance"/>
    <property type="evidence" value="ECO:0007669"/>
    <property type="project" value="InterPro"/>
</dbReference>
<dbReference type="InterPro" id="IPR025476">
    <property type="entry name" value="Helitron_helicase-like"/>
</dbReference>
<comment type="similarity">
    <text evidence="5">Belongs to the helicase family.</text>
</comment>
<keyword evidence="5" id="KW-0233">DNA recombination</keyword>
<dbReference type="Pfam" id="PF02689">
    <property type="entry name" value="Herpes_Helicase"/>
    <property type="match status" value="1"/>
</dbReference>
<evidence type="ECO:0000256" key="4">
    <source>
        <dbReference type="ARBA" id="ARBA00022840"/>
    </source>
</evidence>
<comment type="caution">
    <text evidence="9">The sequence shown here is derived from an EMBL/GenBank/DDBJ whole genome shotgun (WGS) entry which is preliminary data.</text>
</comment>
<gene>
    <name evidence="9" type="ORF">PVAP13_6KG051640</name>
</gene>
<evidence type="ECO:0000256" key="1">
    <source>
        <dbReference type="ARBA" id="ARBA00022741"/>
    </source>
</evidence>
<evidence type="ECO:0000259" key="7">
    <source>
        <dbReference type="Pfam" id="PF05970"/>
    </source>
</evidence>
<evidence type="ECO:0000256" key="2">
    <source>
        <dbReference type="ARBA" id="ARBA00022801"/>
    </source>
</evidence>
<evidence type="ECO:0000256" key="5">
    <source>
        <dbReference type="RuleBase" id="RU363044"/>
    </source>
</evidence>
<evidence type="ECO:0000313" key="10">
    <source>
        <dbReference type="Proteomes" id="UP000823388"/>
    </source>
</evidence>
<keyword evidence="5" id="KW-0227">DNA damage</keyword>
<dbReference type="InterPro" id="IPR027417">
    <property type="entry name" value="P-loop_NTPase"/>
</dbReference>
<keyword evidence="4 5" id="KW-0067">ATP-binding</keyword>
<evidence type="ECO:0000259" key="6">
    <source>
        <dbReference type="Pfam" id="PF02689"/>
    </source>
</evidence>
<keyword evidence="3 5" id="KW-0347">Helicase</keyword>
<dbReference type="GO" id="GO:0005524">
    <property type="term" value="F:ATP binding"/>
    <property type="evidence" value="ECO:0007669"/>
    <property type="project" value="UniProtKB-KW"/>
</dbReference>
<dbReference type="PANTHER" id="PTHR10492:SF101">
    <property type="entry name" value="ATP-DEPENDENT DNA HELICASE"/>
    <property type="match status" value="1"/>
</dbReference>
<dbReference type="EMBL" id="CM029047">
    <property type="protein sequence ID" value="KAG2582026.1"/>
    <property type="molecule type" value="Genomic_DNA"/>
</dbReference>
<dbReference type="CDD" id="cd18809">
    <property type="entry name" value="SF1_C_RecD"/>
    <property type="match status" value="1"/>
</dbReference>
<sequence length="1141" mass="131737">MCCKQGKIRLPPRKNPPNYLDNLLNGEGEDSKNFRENIRSYNSMFSFTSTGGVVDKDINKGHGPYVFRMHGQNYNHIGILLPEEGSKPRWAQLYIYDTENEVQNRIDASRSTNGKTPIDPTIVAGLQSMLDENNVLAQSFRMAKERFKNLDYHDYTLKLIADRNRNGTHGMPGADEVAALVIKDPTDEAKGCDIIIEYKDMGPKRISEIHPKFMSLQYPLLFLYGEDGFNIKILYQQKDGITYKRNKQLSVAEMRMLRWFCRHTRRDRVRNEVIRDRVGVAPIEEKLIQHRLRWFGYVQQRPPEAPVRSGILERVDNVNRDRGRPKLTWDKVEYVGKRILLPSSFTGSIRNKMQNFQDAMAICRWAGYPNLFITFTCNAKWPEIQGLPHAHILIFLKDKSKCHDPSQIDDIICVEIPEKDEDLEAYAAVENYMMHGPCGEANTKSPCMRRDNGRQIKKGKATLDNRFVVPYNRDLLVKFQAHINVEWCNRSRSIKYLFKYIHKGVDYVVGLLKENTSKNETDEIKKYLEMRYISATEACWRLFQFDLNYRDPPVERLNFHLENEQQIIFPDSTDIRNIVRKEGVKETKFTEWMKANKHHEEKKKWEKRKQGYAIGRIYYAHPTSGERYYLRMLLNTVKGCTSYEEIRTVAGVVHATFKAACQAMGFLDDDNEWIECVNEAANWAAGIQLRLLFATILCHCEVTEPKRFCESTWEALSEDIQHKRRLILNFPTLQEADATSRKAYDAIMESVENGLGKQIFVEGHGGTGKTYLWKAITTKLRSEGKIVLAVASCAIAALLIPGGRTAHSRFKIPLNITEESTCEIKQGTHLAELLKKTSIIIWDEAPMANRNCFEALDKSLRDILRFTNQNSNEKPFGGMTVVLGGDFRQILPVVPKGRREHIVSASIKHSYLWNYFEIIKLTKNMRLTCMPHNTEKQKEVNEFAEWILNIGEGKQHQMKEKKKGNDPRETIVNSIYPNLMSNYKDPKFLKERAILCPRNETVEEINEYIMNQIEGLCNGTRMTITKLGNKYIEAKIITGTHVGEKVYIPRIVMSPNDSNWPFVLKRRQYPLSVCFAMTINKSQGQSLNKVGIYLSKQVFCHGQLYVALSRVTNRKGLKVLIDDTECPGENKAKNIVYKEIF</sequence>